<evidence type="ECO:0000313" key="4">
    <source>
        <dbReference type="EMBL" id="KAG2540322.1"/>
    </source>
</evidence>
<proteinExistence type="inferred from homology"/>
<dbReference type="GO" id="GO:0004197">
    <property type="term" value="F:cysteine-type endopeptidase activity"/>
    <property type="evidence" value="ECO:0007669"/>
    <property type="project" value="InterPro"/>
</dbReference>
<feature type="compositionally biased region" description="Low complexity" evidence="2">
    <location>
        <begin position="297"/>
        <end position="309"/>
    </location>
</feature>
<dbReference type="GO" id="GO:0005737">
    <property type="term" value="C:cytoplasm"/>
    <property type="evidence" value="ECO:0007669"/>
    <property type="project" value="TreeGrafter"/>
</dbReference>
<name>A0A8T0MW33_PANVG</name>
<accession>A0A8T0MW33</accession>
<sequence length="386" mass="41701">MPRRAHISADIFTLMGNTRPAGMASARAAAAAPTSWCGHCGMSIAAPSTGPGSSSVRCAFCHRLARVERHRGMTLAAPSPPRADVVPAGLEVAAGYYPSVSGKKRALLVGVSYRGTAHELKGTVNDVKEMRRLLCGKFGFPGDCILELTENERDPARVPTRANLLRAMRWLVECSGSGDSLVFHFSGHGVQKLDLNDDEVDGYNEALCPADFEQSGKILDDEINETIVRPLGRGVKLHAVVDTCHSGTILDLPYLCRLSRTGYWQWENHDRPSGARKRPNGGLAISISGCSDDQKSADASGFSESSSSSIGAMTDSFIKAVEAEPGTTYGRLLSAMRARIRDGQGSRRLPGRLGSFVRWMIPSSGVQEPQLCSSEMFDIYRKPFLL</sequence>
<dbReference type="OrthoDB" id="3223806at2759"/>
<dbReference type="FunFam" id="3.40.50.12660:FF:000001">
    <property type="entry name" value="Metacaspase-1"/>
    <property type="match status" value="1"/>
</dbReference>
<keyword evidence="5" id="KW-1185">Reference proteome</keyword>
<feature type="region of interest" description="Disordered" evidence="2">
    <location>
        <begin position="290"/>
        <end position="309"/>
    </location>
</feature>
<reference evidence="4" key="1">
    <citation type="submission" date="2020-05" db="EMBL/GenBank/DDBJ databases">
        <title>WGS assembly of Panicum virgatum.</title>
        <authorList>
            <person name="Lovell J.T."/>
            <person name="Jenkins J."/>
            <person name="Shu S."/>
            <person name="Juenger T.E."/>
            <person name="Schmutz J."/>
        </authorList>
    </citation>
    <scope>NUCLEOTIDE SEQUENCE</scope>
    <source>
        <strain evidence="4">AP13</strain>
    </source>
</reference>
<dbReference type="InterPro" id="IPR011600">
    <property type="entry name" value="Pept_C14_caspase"/>
</dbReference>
<comment type="caution">
    <text evidence="4">The sequence shown here is derived from an EMBL/GenBank/DDBJ whole genome shotgun (WGS) entry which is preliminary data.</text>
</comment>
<dbReference type="Gene3D" id="3.40.50.12660">
    <property type="match status" value="1"/>
</dbReference>
<dbReference type="AlphaFoldDB" id="A0A8T0MW33"/>
<dbReference type="EMBL" id="CM029054">
    <property type="protein sequence ID" value="KAG2540322.1"/>
    <property type="molecule type" value="Genomic_DNA"/>
</dbReference>
<protein>
    <recommendedName>
        <fullName evidence="3">Peptidase C14 caspase domain-containing protein</fullName>
    </recommendedName>
</protein>
<dbReference type="InterPro" id="IPR050452">
    <property type="entry name" value="Metacaspase"/>
</dbReference>
<dbReference type="SUPFAM" id="SSF52129">
    <property type="entry name" value="Caspase-like"/>
    <property type="match status" value="1"/>
</dbReference>
<dbReference type="PANTHER" id="PTHR48104">
    <property type="entry name" value="METACASPASE-4"/>
    <property type="match status" value="1"/>
</dbReference>
<gene>
    <name evidence="4" type="ORF">PVAP13_9NG544700</name>
</gene>
<dbReference type="PANTHER" id="PTHR48104:SF36">
    <property type="entry name" value="ICE-LIKE PROTEASE P20 DOMAIN CONTAINING PROTEIN, EXPRESSED"/>
    <property type="match status" value="1"/>
</dbReference>
<evidence type="ECO:0000313" key="5">
    <source>
        <dbReference type="Proteomes" id="UP000823388"/>
    </source>
</evidence>
<comment type="similarity">
    <text evidence="1">Belongs to the peptidase C14B family.</text>
</comment>
<dbReference type="Proteomes" id="UP000823388">
    <property type="component" value="Chromosome 9N"/>
</dbReference>
<dbReference type="InterPro" id="IPR029030">
    <property type="entry name" value="Caspase-like_dom_sf"/>
</dbReference>
<evidence type="ECO:0000256" key="2">
    <source>
        <dbReference type="SAM" id="MobiDB-lite"/>
    </source>
</evidence>
<feature type="domain" description="Peptidase C14 caspase" evidence="3">
    <location>
        <begin position="103"/>
        <end position="374"/>
    </location>
</feature>
<evidence type="ECO:0000259" key="3">
    <source>
        <dbReference type="Pfam" id="PF00656"/>
    </source>
</evidence>
<evidence type="ECO:0000256" key="1">
    <source>
        <dbReference type="ARBA" id="ARBA00009005"/>
    </source>
</evidence>
<dbReference type="GO" id="GO:0006508">
    <property type="term" value="P:proteolysis"/>
    <property type="evidence" value="ECO:0007669"/>
    <property type="project" value="InterPro"/>
</dbReference>
<dbReference type="Pfam" id="PF00656">
    <property type="entry name" value="Peptidase_C14"/>
    <property type="match status" value="1"/>
</dbReference>
<organism evidence="4 5">
    <name type="scientific">Panicum virgatum</name>
    <name type="common">Blackwell switchgrass</name>
    <dbReference type="NCBI Taxonomy" id="38727"/>
    <lineage>
        <taxon>Eukaryota</taxon>
        <taxon>Viridiplantae</taxon>
        <taxon>Streptophyta</taxon>
        <taxon>Embryophyta</taxon>
        <taxon>Tracheophyta</taxon>
        <taxon>Spermatophyta</taxon>
        <taxon>Magnoliopsida</taxon>
        <taxon>Liliopsida</taxon>
        <taxon>Poales</taxon>
        <taxon>Poaceae</taxon>
        <taxon>PACMAD clade</taxon>
        <taxon>Panicoideae</taxon>
        <taxon>Panicodae</taxon>
        <taxon>Paniceae</taxon>
        <taxon>Panicinae</taxon>
        <taxon>Panicum</taxon>
        <taxon>Panicum sect. Hiantes</taxon>
    </lineage>
</organism>